<dbReference type="InterPro" id="IPR025272">
    <property type="entry name" value="SocA_Panacea"/>
</dbReference>
<proteinExistence type="predicted"/>
<name>A0A3E0UJP8_9GAMM</name>
<dbReference type="RefSeq" id="WP_116002092.1">
    <property type="nucleotide sequence ID" value="NZ_QUOV01000001.1"/>
</dbReference>
<evidence type="ECO:0000313" key="2">
    <source>
        <dbReference type="EMBL" id="REL37096.1"/>
    </source>
</evidence>
<sequence length="161" mass="18742">MNKLRAIMAYFCANYPHKSELSKARLTKLVYLADWYSALMRNHRMTDIDWVFNHYGPYVDNITDLASLDGDFSITPQRTTYGGNKFVISYNGDNVEGLFNESELDILNAIISKTKAMYFNEFIDFVYSTYPVSSNERYSKLNLELLAEQYRATHVNQTLRN</sequence>
<evidence type="ECO:0000313" key="3">
    <source>
        <dbReference type="Proteomes" id="UP000256999"/>
    </source>
</evidence>
<evidence type="ECO:0000259" key="1">
    <source>
        <dbReference type="Pfam" id="PF13274"/>
    </source>
</evidence>
<organism evidence="2 3">
    <name type="scientific">Thalassotalea euphylliae</name>
    <dbReference type="NCBI Taxonomy" id="1655234"/>
    <lineage>
        <taxon>Bacteria</taxon>
        <taxon>Pseudomonadati</taxon>
        <taxon>Pseudomonadota</taxon>
        <taxon>Gammaproteobacteria</taxon>
        <taxon>Alteromonadales</taxon>
        <taxon>Colwelliaceae</taxon>
        <taxon>Thalassotalea</taxon>
    </lineage>
</organism>
<dbReference type="Proteomes" id="UP000256999">
    <property type="component" value="Unassembled WGS sequence"/>
</dbReference>
<protein>
    <submittedName>
        <fullName evidence="2">DUF4065 domain-containing protein</fullName>
    </submittedName>
</protein>
<accession>A0A3E0UJP8</accession>
<comment type="caution">
    <text evidence="2">The sequence shown here is derived from an EMBL/GenBank/DDBJ whole genome shotgun (WGS) entry which is preliminary data.</text>
</comment>
<dbReference type="OrthoDB" id="5196093at2"/>
<dbReference type="EMBL" id="QUOV01000001">
    <property type="protein sequence ID" value="REL37096.1"/>
    <property type="molecule type" value="Genomic_DNA"/>
</dbReference>
<feature type="domain" description="Antitoxin SocA-like Panacea" evidence="1">
    <location>
        <begin position="26"/>
        <end position="128"/>
    </location>
</feature>
<dbReference type="AlphaFoldDB" id="A0A3E0UJP8"/>
<gene>
    <name evidence="2" type="ORF">DXX92_18230</name>
</gene>
<dbReference type="Pfam" id="PF13274">
    <property type="entry name" value="SocA_Panacea"/>
    <property type="match status" value="1"/>
</dbReference>
<reference evidence="2 3" key="1">
    <citation type="submission" date="2018-08" db="EMBL/GenBank/DDBJ databases">
        <title>Thalassotalea euphylliae genome.</title>
        <authorList>
            <person name="Summers S."/>
            <person name="Rice S.A."/>
            <person name="Freckelton M.L."/>
            <person name="Nedved B.T."/>
            <person name="Hadfield M.G."/>
        </authorList>
    </citation>
    <scope>NUCLEOTIDE SEQUENCE [LARGE SCALE GENOMIC DNA]</scope>
    <source>
        <strain evidence="2 3">H2</strain>
    </source>
</reference>